<evidence type="ECO:0000313" key="2">
    <source>
        <dbReference type="Proteomes" id="UP001150538"/>
    </source>
</evidence>
<accession>A0A9W7ZTR2</accession>
<name>A0A9W7ZTR2_9FUNG</name>
<dbReference type="AlphaFoldDB" id="A0A9W7ZTR2"/>
<comment type="caution">
    <text evidence="1">The sequence shown here is derived from an EMBL/GenBank/DDBJ whole genome shotgun (WGS) entry which is preliminary data.</text>
</comment>
<dbReference type="Proteomes" id="UP001150538">
    <property type="component" value="Unassembled WGS sequence"/>
</dbReference>
<dbReference type="EMBL" id="JANBPU010000111">
    <property type="protein sequence ID" value="KAJ1916200.1"/>
    <property type="molecule type" value="Genomic_DNA"/>
</dbReference>
<gene>
    <name evidence="1" type="ORF">H4219_003913</name>
</gene>
<organism evidence="1 2">
    <name type="scientific">Mycoemilia scoparia</name>
    <dbReference type="NCBI Taxonomy" id="417184"/>
    <lineage>
        <taxon>Eukaryota</taxon>
        <taxon>Fungi</taxon>
        <taxon>Fungi incertae sedis</taxon>
        <taxon>Zoopagomycota</taxon>
        <taxon>Kickxellomycotina</taxon>
        <taxon>Kickxellomycetes</taxon>
        <taxon>Kickxellales</taxon>
        <taxon>Kickxellaceae</taxon>
        <taxon>Mycoemilia</taxon>
    </lineage>
</organism>
<reference evidence="1" key="1">
    <citation type="submission" date="2022-07" db="EMBL/GenBank/DDBJ databases">
        <title>Phylogenomic reconstructions and comparative analyses of Kickxellomycotina fungi.</title>
        <authorList>
            <person name="Reynolds N.K."/>
            <person name="Stajich J.E."/>
            <person name="Barry K."/>
            <person name="Grigoriev I.V."/>
            <person name="Crous P."/>
            <person name="Smith M.E."/>
        </authorList>
    </citation>
    <scope>NUCLEOTIDE SEQUENCE</scope>
    <source>
        <strain evidence="1">NBRC 100468</strain>
    </source>
</reference>
<proteinExistence type="predicted"/>
<sequence>MNRMAEDIFLDIEAQIMAVLDVWESLDVADEATTEKINSLAHDFNPFYGVMNSAKFAYQRVLESITDQERKSLYLRIDQKTLEFMDLAKIVLNRVYNLFNHEASSRITNEEEMTRFKKGLEMSPEVAYNELTYFIDVRKRYFAQDQNFHLYYTVETFYEILDDIQAMVLRMSYFFYTIKEAIDKIRAYNRPE</sequence>
<protein>
    <submittedName>
        <fullName evidence="1">Uncharacterized protein</fullName>
    </submittedName>
</protein>
<keyword evidence="2" id="KW-1185">Reference proteome</keyword>
<evidence type="ECO:0000313" key="1">
    <source>
        <dbReference type="EMBL" id="KAJ1916200.1"/>
    </source>
</evidence>